<evidence type="ECO:0000313" key="10">
    <source>
        <dbReference type="RefSeq" id="XP_027189663.1"/>
    </source>
</evidence>
<protein>
    <submittedName>
        <fullName evidence="7 8">U11/U12 small nuclear ribonucleoprotein 48 kDa protein</fullName>
    </submittedName>
</protein>
<evidence type="ECO:0000256" key="3">
    <source>
        <dbReference type="ARBA" id="ARBA00022833"/>
    </source>
</evidence>
<evidence type="ECO:0000256" key="4">
    <source>
        <dbReference type="SAM" id="MobiDB-lite"/>
    </source>
</evidence>
<evidence type="ECO:0000259" key="5">
    <source>
        <dbReference type="PROSITE" id="PS51800"/>
    </source>
</evidence>
<dbReference type="Proteomes" id="UP000087171">
    <property type="component" value="Chromosome Ca4"/>
</dbReference>
<keyword evidence="6" id="KW-1185">Reference proteome</keyword>
<dbReference type="InterPro" id="IPR051591">
    <property type="entry name" value="UPF0224_FAM112_RNA_Proc"/>
</dbReference>
<dbReference type="RefSeq" id="XP_073223933.1">
    <property type="nucleotide sequence ID" value="XM_073367832.1"/>
</dbReference>
<reference evidence="7 8" key="2">
    <citation type="submission" date="2025-04" db="UniProtKB">
        <authorList>
            <consortium name="RefSeq"/>
        </authorList>
    </citation>
    <scope>IDENTIFICATION</scope>
    <source>
        <tissue evidence="7 8">Etiolated seedlings</tissue>
    </source>
</reference>
<dbReference type="PROSITE" id="PS51800">
    <property type="entry name" value="ZF_CHHC_U11_48K"/>
    <property type="match status" value="1"/>
</dbReference>
<dbReference type="InterPro" id="IPR022776">
    <property type="entry name" value="TRM13/UPF0224_CHHC_Znf_dom"/>
</dbReference>
<dbReference type="GO" id="GO:0008270">
    <property type="term" value="F:zinc ion binding"/>
    <property type="evidence" value="ECO:0007669"/>
    <property type="project" value="UniProtKB-KW"/>
</dbReference>
<gene>
    <name evidence="7 8 9 10" type="primary">LOC101505429</name>
</gene>
<feature type="compositionally biased region" description="Basic and acidic residues" evidence="4">
    <location>
        <begin position="570"/>
        <end position="591"/>
    </location>
</feature>
<organism evidence="6 8">
    <name type="scientific">Cicer arietinum</name>
    <name type="common">Chickpea</name>
    <name type="synonym">Garbanzo</name>
    <dbReference type="NCBI Taxonomy" id="3827"/>
    <lineage>
        <taxon>Eukaryota</taxon>
        <taxon>Viridiplantae</taxon>
        <taxon>Streptophyta</taxon>
        <taxon>Embryophyta</taxon>
        <taxon>Tracheophyta</taxon>
        <taxon>Spermatophyta</taxon>
        <taxon>Magnoliopsida</taxon>
        <taxon>eudicotyledons</taxon>
        <taxon>Gunneridae</taxon>
        <taxon>Pentapetalae</taxon>
        <taxon>rosids</taxon>
        <taxon>fabids</taxon>
        <taxon>Fabales</taxon>
        <taxon>Fabaceae</taxon>
        <taxon>Papilionoideae</taxon>
        <taxon>50 kb inversion clade</taxon>
        <taxon>NPAAA clade</taxon>
        <taxon>Hologalegina</taxon>
        <taxon>IRL clade</taxon>
        <taxon>Cicereae</taxon>
        <taxon>Cicer</taxon>
    </lineage>
</organism>
<dbReference type="RefSeq" id="XP_027189662.1">
    <property type="nucleotide sequence ID" value="XM_027333861.1"/>
</dbReference>
<dbReference type="PaxDb" id="3827-XP_004495552.1"/>
<reference evidence="6" key="1">
    <citation type="journal article" date="2013" name="Nat. Biotechnol.">
        <title>Draft genome sequence of chickpea (Cicer arietinum) provides a resource for trait improvement.</title>
        <authorList>
            <person name="Varshney R.K."/>
            <person name="Song C."/>
            <person name="Saxena R.K."/>
            <person name="Azam S."/>
            <person name="Yu S."/>
            <person name="Sharpe A.G."/>
            <person name="Cannon S."/>
            <person name="Baek J."/>
            <person name="Rosen B.D."/>
            <person name="Tar'an B."/>
            <person name="Millan T."/>
            <person name="Zhang X."/>
            <person name="Ramsay L.D."/>
            <person name="Iwata A."/>
            <person name="Wang Y."/>
            <person name="Nelson W."/>
            <person name="Farmer A.D."/>
            <person name="Gaur P.M."/>
            <person name="Soderlund C."/>
            <person name="Penmetsa R.V."/>
            <person name="Xu C."/>
            <person name="Bharti A.K."/>
            <person name="He W."/>
            <person name="Winter P."/>
            <person name="Zhao S."/>
            <person name="Hane J.K."/>
            <person name="Carrasquilla-Garcia N."/>
            <person name="Condie J.A."/>
            <person name="Upadhyaya H.D."/>
            <person name="Luo M.C."/>
            <person name="Thudi M."/>
            <person name="Gowda C.L."/>
            <person name="Singh N.P."/>
            <person name="Lichtenzveig J."/>
            <person name="Gali K.K."/>
            <person name="Rubio J."/>
            <person name="Nadarajan N."/>
            <person name="Dolezel J."/>
            <person name="Bansal K.C."/>
            <person name="Xu X."/>
            <person name="Edwards D."/>
            <person name="Zhang G."/>
            <person name="Kahl G."/>
            <person name="Gil J."/>
            <person name="Singh K.B."/>
            <person name="Datta S.K."/>
            <person name="Jackson S.A."/>
            <person name="Wang J."/>
            <person name="Cook D.R."/>
        </authorList>
    </citation>
    <scope>NUCLEOTIDE SEQUENCE [LARGE SCALE GENOMIC DNA]</scope>
    <source>
        <strain evidence="6">cv. CDC Frontier</strain>
    </source>
</reference>
<dbReference type="Pfam" id="PF05253">
    <property type="entry name" value="zf-U11-48K"/>
    <property type="match status" value="1"/>
</dbReference>
<dbReference type="KEGG" id="cam:101505429"/>
<evidence type="ECO:0000313" key="6">
    <source>
        <dbReference type="Proteomes" id="UP000087171"/>
    </source>
</evidence>
<feature type="compositionally biased region" description="Pro residues" evidence="4">
    <location>
        <begin position="1"/>
        <end position="28"/>
    </location>
</feature>
<dbReference type="RefSeq" id="XP_012569999.1">
    <property type="nucleotide sequence ID" value="XM_012714545.2"/>
</dbReference>
<dbReference type="PANTHER" id="PTHR21402">
    <property type="entry name" value="GAMETOCYTE SPECIFIC FACTOR 1-RELATED"/>
    <property type="match status" value="1"/>
</dbReference>
<dbReference type="eggNOG" id="ENOG502QSM9">
    <property type="taxonomic scope" value="Eukaryota"/>
</dbReference>
<feature type="region of interest" description="Disordered" evidence="4">
    <location>
        <begin position="534"/>
        <end position="618"/>
    </location>
</feature>
<dbReference type="RefSeq" id="XP_027189663.1">
    <property type="nucleotide sequence ID" value="XM_027333862.1"/>
</dbReference>
<evidence type="ECO:0000256" key="1">
    <source>
        <dbReference type="ARBA" id="ARBA00022723"/>
    </source>
</evidence>
<evidence type="ECO:0000256" key="2">
    <source>
        <dbReference type="ARBA" id="ARBA00022771"/>
    </source>
</evidence>
<feature type="region of interest" description="Disordered" evidence="4">
    <location>
        <begin position="461"/>
        <end position="487"/>
    </location>
</feature>
<evidence type="ECO:0000313" key="9">
    <source>
        <dbReference type="RefSeq" id="XP_027189662.1"/>
    </source>
</evidence>
<dbReference type="GeneID" id="101505429"/>
<sequence length="658" mass="75483">MNPPPPPPPPQLPPPQLPPPPPPPPRPTPNQLNTTFSSLNNLITLSNQILQTTPQPQTLNTNLIHCPFNPNHLIPPPSLFLHHLRCPSSPRTLPDLDHLLNFLSYPKTLQNPNSIHLSSYFHFPSNFFYTDCPGAVDFSESTAVAKTATFSLPDFLSLECSNSTVCSPIPNPTSILPSEYYYISRELDSWNQFPNYYSKPIIRAILGIGIAKENEMADWLISNSPRYGVVIDTPMQKHIFLLFSLCFKSILREASVSLDCPVLNKALAWFESQVSILYGVNGKLFVLNFVKKCILVGASALFLLPLGNKVVDSAASTSKQEKNIDCIRERKILMPQVVAAVAALHERSLLERKIKGFWFSHPSNNYQLVAEHHYLSDKANEERSKRNDYRPLIDYDWVHPHLSSHQNQETQREKTREEILAEERDYKRRRMSYRGKKRNQSTLQVMRDLIAEYMEETKHAGGVTNPVSVSEDSRMPLPPPRLPSSHNIQMEANTSRTVSQDSPAVTISNQGYHEQQSHTNYFDKSKAVHDATARDYEQQKQGQHRNHHNEGYQRTADQGNHRSRASTSPERQRSHSRSHEHIIHKKQDYSNRKTYSNSSRTKDRWQNDTHKNHISDSFSRNVFSERYDPSEPHDVGELDISSDDKYIKRDKFYLKERN</sequence>
<evidence type="ECO:0000313" key="8">
    <source>
        <dbReference type="RefSeq" id="XP_012569999.1"/>
    </source>
</evidence>
<dbReference type="AlphaFoldDB" id="A0A1S3E3Q1"/>
<proteinExistence type="predicted"/>
<dbReference type="STRING" id="3827.A0A1S3E3Q1"/>
<keyword evidence="3" id="KW-0862">Zinc</keyword>
<dbReference type="GO" id="GO:1990904">
    <property type="term" value="C:ribonucleoprotein complex"/>
    <property type="evidence" value="ECO:0007669"/>
    <property type="project" value="UniProtKB-KW"/>
</dbReference>
<dbReference type="OrthoDB" id="69229at2759"/>
<keyword evidence="7 8" id="KW-0687">Ribonucleoprotein</keyword>
<keyword evidence="2" id="KW-0863">Zinc-finger</keyword>
<feature type="compositionally biased region" description="Basic and acidic residues" evidence="4">
    <location>
        <begin position="600"/>
        <end position="614"/>
    </location>
</feature>
<feature type="region of interest" description="Disordered" evidence="4">
    <location>
        <begin position="1"/>
        <end position="29"/>
    </location>
</feature>
<dbReference type="PANTHER" id="PTHR21402:SF10">
    <property type="entry name" value="U11_U12 SMALL NUCLEAR RIBONUCLEOPROTEIN 48 KDA PROTEIN"/>
    <property type="match status" value="1"/>
</dbReference>
<evidence type="ECO:0000313" key="7">
    <source>
        <dbReference type="RefSeq" id="XP_012569998.1"/>
    </source>
</evidence>
<accession>A0A1S3E3Q1</accession>
<keyword evidence="1" id="KW-0479">Metal-binding</keyword>
<feature type="domain" description="CHHC U11-48K-type" evidence="5">
    <location>
        <begin position="63"/>
        <end position="90"/>
    </location>
</feature>
<name>A0A1S3E3Q1_CICAR</name>
<dbReference type="RefSeq" id="XP_012569998.1">
    <property type="nucleotide sequence ID" value="XM_012714544.2"/>
</dbReference>